<keyword evidence="3" id="KW-1185">Reference proteome</keyword>
<feature type="compositionally biased region" description="Low complexity" evidence="1">
    <location>
        <begin position="243"/>
        <end position="257"/>
    </location>
</feature>
<feature type="region of interest" description="Disordered" evidence="1">
    <location>
        <begin position="525"/>
        <end position="588"/>
    </location>
</feature>
<dbReference type="AlphaFoldDB" id="A0A0N1PCE5"/>
<dbReference type="Proteomes" id="UP000038009">
    <property type="component" value="Unassembled WGS sequence"/>
</dbReference>
<feature type="compositionally biased region" description="Polar residues" evidence="1">
    <location>
        <begin position="526"/>
        <end position="557"/>
    </location>
</feature>
<evidence type="ECO:0000313" key="2">
    <source>
        <dbReference type="EMBL" id="KPI88393.1"/>
    </source>
</evidence>
<feature type="compositionally biased region" description="Low complexity" evidence="1">
    <location>
        <begin position="132"/>
        <end position="145"/>
    </location>
</feature>
<feature type="region of interest" description="Disordered" evidence="1">
    <location>
        <begin position="833"/>
        <end position="890"/>
    </location>
</feature>
<organism evidence="2 3">
    <name type="scientific">Leptomonas seymouri</name>
    <dbReference type="NCBI Taxonomy" id="5684"/>
    <lineage>
        <taxon>Eukaryota</taxon>
        <taxon>Discoba</taxon>
        <taxon>Euglenozoa</taxon>
        <taxon>Kinetoplastea</taxon>
        <taxon>Metakinetoplastina</taxon>
        <taxon>Trypanosomatida</taxon>
        <taxon>Trypanosomatidae</taxon>
        <taxon>Leishmaniinae</taxon>
        <taxon>Leptomonas</taxon>
    </lineage>
</organism>
<feature type="region of interest" description="Disordered" evidence="1">
    <location>
        <begin position="193"/>
        <end position="272"/>
    </location>
</feature>
<dbReference type="VEuPathDB" id="TriTrypDB:Lsey_0052_0160"/>
<evidence type="ECO:0000256" key="1">
    <source>
        <dbReference type="SAM" id="MobiDB-lite"/>
    </source>
</evidence>
<feature type="region of interest" description="Disordered" evidence="1">
    <location>
        <begin position="55"/>
        <end position="170"/>
    </location>
</feature>
<evidence type="ECO:0000313" key="3">
    <source>
        <dbReference type="Proteomes" id="UP000038009"/>
    </source>
</evidence>
<feature type="compositionally biased region" description="Low complexity" evidence="1">
    <location>
        <begin position="108"/>
        <end position="119"/>
    </location>
</feature>
<feature type="compositionally biased region" description="Polar residues" evidence="1">
    <location>
        <begin position="871"/>
        <end position="880"/>
    </location>
</feature>
<name>A0A0N1PCE5_LEPSE</name>
<feature type="compositionally biased region" description="Polar residues" evidence="1">
    <location>
        <begin position="855"/>
        <end position="864"/>
    </location>
</feature>
<feature type="region of interest" description="Disordered" evidence="1">
    <location>
        <begin position="413"/>
        <end position="471"/>
    </location>
</feature>
<feature type="compositionally biased region" description="Polar residues" evidence="1">
    <location>
        <begin position="564"/>
        <end position="588"/>
    </location>
</feature>
<reference evidence="2 3" key="1">
    <citation type="journal article" date="2015" name="PLoS Pathog.">
        <title>Leptomonas seymouri: Adaptations to the Dixenous Life Cycle Analyzed by Genome Sequencing, Transcriptome Profiling and Co-infection with Leishmania donovani.</title>
        <authorList>
            <person name="Kraeva N."/>
            <person name="Butenko A."/>
            <person name="Hlavacova J."/>
            <person name="Kostygov A."/>
            <person name="Myskova J."/>
            <person name="Grybchuk D."/>
            <person name="Lestinova T."/>
            <person name="Votypka J."/>
            <person name="Volf P."/>
            <person name="Opperdoes F."/>
            <person name="Flegontov P."/>
            <person name="Lukes J."/>
            <person name="Yurchenko V."/>
        </authorList>
    </citation>
    <scope>NUCLEOTIDE SEQUENCE [LARGE SCALE GENOMIC DNA]</scope>
    <source>
        <strain evidence="2 3">ATCC 30220</strain>
    </source>
</reference>
<gene>
    <name evidence="2" type="ORF">ABL78_2512</name>
</gene>
<comment type="caution">
    <text evidence="2">The sequence shown here is derived from an EMBL/GenBank/DDBJ whole genome shotgun (WGS) entry which is preliminary data.</text>
</comment>
<feature type="region of interest" description="Disordered" evidence="1">
    <location>
        <begin position="358"/>
        <end position="392"/>
    </location>
</feature>
<dbReference type="EMBL" id="LJSK01000052">
    <property type="protein sequence ID" value="KPI88393.1"/>
    <property type="molecule type" value="Genomic_DNA"/>
</dbReference>
<feature type="compositionally biased region" description="Polar residues" evidence="1">
    <location>
        <begin position="199"/>
        <end position="215"/>
    </location>
</feature>
<dbReference type="OrthoDB" id="10674719at2759"/>
<accession>A0A0N1PCE5</accession>
<sequence length="923" mass="96720">MSDVSLHSCRHGSADKAAQNSIAPLSTLSPNAVDLPSIEEMMMVGGYNISNLSWSDSAPDEYIGKDRSRDGTQGGKQQHPLKQPAVEDASTTKPSPIASPPAVTQPVTTTSTSGASTSTMANGVAPARKDATPSSSLTGSSLTPSNPRVGSTRAKLASTPHADTQRDALDSLRLSNYSNMAEEAKRVVSAAPLPPSVISPKSQPTKHLPATTVTSPPKLAAPVDSSSHSTSLPRLHAPDSRDASLSGSASATSQSASHPRSLHTPEIGTAPNWRHPRVIITPQSSVATLPLTPPNNNLCPMQRVSVVQRTSPTPSPVAAGRSATSAMKPLAPVQLSPPQASMSVFAKAHSTMALHATMPVNPTTSPAARESKTATSTTATKPPPAHPATLSGSYTCPLATAALPLAHSPSKSLPLPSFAPKPPGGRSSSSSTALARTVSHPHSSTTANEAGKWEPSPTPLNDGSEPNSDGVPQWLAKLNVVLVQHPSTASAPENCSHQQTSVNLIKHRTFSHSITSLKDVWLNPCTRPQDQQSNSTVVAAQDSQGAQEGTDDSQSSLIRKHFSASHNPPILNSSSHSNTALPSASNNTASFASDHWQAEGGAPVRHQYPSYHTSLTGSISSADNIGFIPVSREQRIMSPQSQRWDSSGGLSLRSSVGGSDLLGQSYVTAVMAPHIPGAAPLTLRRGCESPSAAPHSGSEKYIAPVHLIPTSTGKTAASRIDMKQEPSVMPLEHRHQPRQSPRDDVSLDMRTGAGLQCCAASPASAPSFASELSMNDGPSSMRLPLARFMRNSSNVSSGNVREHCHAQQQHSNAYTLRVASPPAILQQPVHHCTQQQQGAPTVMSLQPKSPRPQNPLDNTHSISGSRRAPARNQSPHQEQAVTLRENDDSAASLSVIPTDATSNVSRATSGISLTAETIFLRCD</sequence>
<protein>
    <submittedName>
        <fullName evidence="2">Uncharacterized protein</fullName>
    </submittedName>
</protein>
<proteinExistence type="predicted"/>
<dbReference type="OMA" id="APENCSH"/>